<proteinExistence type="inferred from homology"/>
<evidence type="ECO:0000256" key="5">
    <source>
        <dbReference type="ARBA" id="ARBA00022692"/>
    </source>
</evidence>
<feature type="transmembrane region" description="Helical" evidence="8">
    <location>
        <begin position="99"/>
        <end position="119"/>
    </location>
</feature>
<feature type="domain" description="Casparian strip membrane protein" evidence="9">
    <location>
        <begin position="18"/>
        <end position="154"/>
    </location>
</feature>
<evidence type="ECO:0000313" key="10">
    <source>
        <dbReference type="EMBL" id="RWR95557.1"/>
    </source>
</evidence>
<feature type="transmembrane region" description="Helical" evidence="8">
    <location>
        <begin position="63"/>
        <end position="84"/>
    </location>
</feature>
<name>A0A3S3R7D3_9MAGN</name>
<dbReference type="InterPro" id="IPR006702">
    <property type="entry name" value="CASP_dom"/>
</dbReference>
<evidence type="ECO:0000259" key="9">
    <source>
        <dbReference type="Pfam" id="PF04535"/>
    </source>
</evidence>
<dbReference type="STRING" id="337451.A0A3S3R7D3"/>
<sequence length="185" mass="20901">MRNFDENKPISLDHLLTHRSLELSLRLLVIPFCVASLWIMATNQQLNPDYGLLDFRNITGTKYLVYINAICAGYALVGVALSLLKCMKSDWVFFVSDQVLAYLMVTSGSAVIEILYLGYMGDRKVSWSEACSSYSKFCSKIKLSLVLHMVSMLFFFLLSVISAYRVFNKFGAPYVSSKEEGEPVE</sequence>
<evidence type="ECO:0000256" key="1">
    <source>
        <dbReference type="ARBA" id="ARBA00004651"/>
    </source>
</evidence>
<dbReference type="AlphaFoldDB" id="A0A3S3R7D3"/>
<evidence type="ECO:0000313" key="11">
    <source>
        <dbReference type="Proteomes" id="UP000283530"/>
    </source>
</evidence>
<keyword evidence="7 8" id="KW-0472">Membrane</keyword>
<comment type="caution">
    <text evidence="10">The sequence shown here is derived from an EMBL/GenBank/DDBJ whole genome shotgun (WGS) entry which is preliminary data.</text>
</comment>
<dbReference type="Pfam" id="PF04535">
    <property type="entry name" value="CASP_dom"/>
    <property type="match status" value="1"/>
</dbReference>
<reference evidence="10 11" key="1">
    <citation type="journal article" date="2019" name="Nat. Plants">
        <title>Stout camphor tree genome fills gaps in understanding of flowering plant genome evolution.</title>
        <authorList>
            <person name="Chaw S.M."/>
            <person name="Liu Y.C."/>
            <person name="Wu Y.W."/>
            <person name="Wang H.Y."/>
            <person name="Lin C.I."/>
            <person name="Wu C.S."/>
            <person name="Ke H.M."/>
            <person name="Chang L.Y."/>
            <person name="Hsu C.Y."/>
            <person name="Yang H.T."/>
            <person name="Sudianto E."/>
            <person name="Hsu M.H."/>
            <person name="Wu K.P."/>
            <person name="Wang L.N."/>
            <person name="Leebens-Mack J.H."/>
            <person name="Tsai I.J."/>
        </authorList>
    </citation>
    <scope>NUCLEOTIDE SEQUENCE [LARGE SCALE GENOMIC DNA]</scope>
    <source>
        <strain evidence="11">cv. Chaw 1501</strain>
        <tissue evidence="10">Young leaves</tissue>
    </source>
</reference>
<dbReference type="OrthoDB" id="755577at2759"/>
<dbReference type="PANTHER" id="PTHR33573">
    <property type="entry name" value="CASP-LIKE PROTEIN 4A4"/>
    <property type="match status" value="1"/>
</dbReference>
<evidence type="ECO:0000256" key="4">
    <source>
        <dbReference type="ARBA" id="ARBA00022475"/>
    </source>
</evidence>
<evidence type="ECO:0000256" key="8">
    <source>
        <dbReference type="RuleBase" id="RU361233"/>
    </source>
</evidence>
<accession>A0A3S3R7D3</accession>
<evidence type="ECO:0000256" key="3">
    <source>
        <dbReference type="ARBA" id="ARBA00011489"/>
    </source>
</evidence>
<comment type="subunit">
    <text evidence="3 8">Homodimer and heterodimers.</text>
</comment>
<keyword evidence="11" id="KW-1185">Reference proteome</keyword>
<organism evidence="10 11">
    <name type="scientific">Cinnamomum micranthum f. kanehirae</name>
    <dbReference type="NCBI Taxonomy" id="337451"/>
    <lineage>
        <taxon>Eukaryota</taxon>
        <taxon>Viridiplantae</taxon>
        <taxon>Streptophyta</taxon>
        <taxon>Embryophyta</taxon>
        <taxon>Tracheophyta</taxon>
        <taxon>Spermatophyta</taxon>
        <taxon>Magnoliopsida</taxon>
        <taxon>Magnoliidae</taxon>
        <taxon>Laurales</taxon>
        <taxon>Lauraceae</taxon>
        <taxon>Cinnamomum</taxon>
    </lineage>
</organism>
<evidence type="ECO:0000256" key="7">
    <source>
        <dbReference type="ARBA" id="ARBA00023136"/>
    </source>
</evidence>
<dbReference type="NCBIfam" id="TIGR01569">
    <property type="entry name" value="A_tha_TIGR01569"/>
    <property type="match status" value="1"/>
</dbReference>
<keyword evidence="5 8" id="KW-0812">Transmembrane</keyword>
<feature type="transmembrane region" description="Helical" evidence="8">
    <location>
        <begin position="145"/>
        <end position="167"/>
    </location>
</feature>
<protein>
    <recommendedName>
        <fullName evidence="8">CASP-like protein</fullName>
    </recommendedName>
</protein>
<comment type="subcellular location">
    <subcellularLocation>
        <location evidence="1 8">Cell membrane</location>
        <topology evidence="1 8">Multi-pass membrane protein</topology>
    </subcellularLocation>
</comment>
<comment type="similarity">
    <text evidence="2 8">Belongs to the Casparian strip membrane proteins (CASP) family.</text>
</comment>
<feature type="transmembrane region" description="Helical" evidence="8">
    <location>
        <begin position="23"/>
        <end position="42"/>
    </location>
</feature>
<evidence type="ECO:0000256" key="2">
    <source>
        <dbReference type="ARBA" id="ARBA00007651"/>
    </source>
</evidence>
<dbReference type="Proteomes" id="UP000283530">
    <property type="component" value="Unassembled WGS sequence"/>
</dbReference>
<dbReference type="InterPro" id="IPR006459">
    <property type="entry name" value="CASP/CASPL"/>
</dbReference>
<dbReference type="EMBL" id="QPKB01000011">
    <property type="protein sequence ID" value="RWR95557.1"/>
    <property type="molecule type" value="Genomic_DNA"/>
</dbReference>
<dbReference type="GO" id="GO:0005886">
    <property type="term" value="C:plasma membrane"/>
    <property type="evidence" value="ECO:0007669"/>
    <property type="project" value="UniProtKB-SubCell"/>
</dbReference>
<evidence type="ECO:0000256" key="6">
    <source>
        <dbReference type="ARBA" id="ARBA00022989"/>
    </source>
</evidence>
<gene>
    <name evidence="10" type="ORF">CKAN_02490800</name>
</gene>
<dbReference type="PANTHER" id="PTHR33573:SF30">
    <property type="entry name" value="CASP-LIKE PROTEIN 2C1-RELATED"/>
    <property type="match status" value="1"/>
</dbReference>
<keyword evidence="6 8" id="KW-1133">Transmembrane helix</keyword>
<keyword evidence="4 8" id="KW-1003">Cell membrane</keyword>